<evidence type="ECO:0000256" key="1">
    <source>
        <dbReference type="SAM" id="MobiDB-lite"/>
    </source>
</evidence>
<feature type="compositionally biased region" description="Acidic residues" evidence="1">
    <location>
        <begin position="430"/>
        <end position="446"/>
    </location>
</feature>
<reference evidence="2 3" key="1">
    <citation type="submission" date="2015-08" db="EMBL/GenBank/DDBJ databases">
        <title>Next Generation Sequencing and Analysis of the Genome of Puccinia sorghi L Schw, the Causal Agent of Maize Common Rust.</title>
        <authorList>
            <person name="Rochi L."/>
            <person name="Burguener G."/>
            <person name="Darino M."/>
            <person name="Turjanski A."/>
            <person name="Kreff E."/>
            <person name="Dieguez M.J."/>
            <person name="Sacco F."/>
        </authorList>
    </citation>
    <scope>NUCLEOTIDE SEQUENCE [LARGE SCALE GENOMIC DNA]</scope>
    <source>
        <strain evidence="2 3">RO10H11247</strain>
    </source>
</reference>
<name>A0A0L6U8E9_9BASI</name>
<feature type="compositionally biased region" description="Low complexity" evidence="1">
    <location>
        <begin position="420"/>
        <end position="429"/>
    </location>
</feature>
<feature type="region of interest" description="Disordered" evidence="1">
    <location>
        <begin position="36"/>
        <end position="112"/>
    </location>
</feature>
<feature type="region of interest" description="Disordered" evidence="1">
    <location>
        <begin position="397"/>
        <end position="499"/>
    </location>
</feature>
<organism evidence="2 3">
    <name type="scientific">Puccinia sorghi</name>
    <dbReference type="NCBI Taxonomy" id="27349"/>
    <lineage>
        <taxon>Eukaryota</taxon>
        <taxon>Fungi</taxon>
        <taxon>Dikarya</taxon>
        <taxon>Basidiomycota</taxon>
        <taxon>Pucciniomycotina</taxon>
        <taxon>Pucciniomycetes</taxon>
        <taxon>Pucciniales</taxon>
        <taxon>Pucciniaceae</taxon>
        <taxon>Puccinia</taxon>
    </lineage>
</organism>
<sequence length="499" mass="56527">MSSPASNSDILEVLAARDNVMQQMLNKISQLELKIANGGDGNRKSDLNPKQTRSKKPPTVETPPAKPVKKTLNPKSTPKTPPNQRARSSTPASLGPSSNKKSPLQMLSSKQPAGFERTKEAFYIHNKLMWGMLTEDSIPTPLDPALLEEFNQRFTDAAQIEDALKTRQSTALIAAKEIQMLRDAKVGRIKLSKGVVHISQVFIEYIMPHDRNHHLLTGCHQQSLCVHGDQQLTHNGHVSTSTGLRPLRSLVHGRNLGKGEERERKTYPGRAQEVYPRISSKTDENQIVDSFRYITILRDIKSHSDNEFSQKHNAYMVKRLPYRSDAANTFIRRPDDFMKKSTKRNSQKRRRIRASSKNCSPSIKLFPTAPTGLPINFYDRERQLPLFLPRIYHSLPNKQMMNDDKGEEDSSGNDSDDENYGGSVDLNDTSGDDDDEEEDEYSNGDYEEVKYEGKGKGKAREPIDEEEDEDMHKAEFLEQAYPNESYSGGLTHSEWNAWQ</sequence>
<feature type="compositionally biased region" description="Basic and acidic residues" evidence="1">
    <location>
        <begin position="447"/>
        <end position="462"/>
    </location>
</feature>
<feature type="compositionally biased region" description="Polar residues" evidence="1">
    <location>
        <begin position="482"/>
        <end position="499"/>
    </location>
</feature>
<comment type="caution">
    <text evidence="2">The sequence shown here is derived from an EMBL/GenBank/DDBJ whole genome shotgun (WGS) entry which is preliminary data.</text>
</comment>
<dbReference type="AlphaFoldDB" id="A0A0L6U8E9"/>
<feature type="compositionally biased region" description="Basic residues" evidence="1">
    <location>
        <begin position="340"/>
        <end position="354"/>
    </location>
</feature>
<accession>A0A0L6U8E9</accession>
<keyword evidence="3" id="KW-1185">Reference proteome</keyword>
<dbReference type="Proteomes" id="UP000037035">
    <property type="component" value="Unassembled WGS sequence"/>
</dbReference>
<feature type="region of interest" description="Disordered" evidence="1">
    <location>
        <begin position="333"/>
        <end position="365"/>
    </location>
</feature>
<feature type="compositionally biased region" description="Acidic residues" evidence="1">
    <location>
        <begin position="405"/>
        <end position="419"/>
    </location>
</feature>
<proteinExistence type="predicted"/>
<dbReference type="EMBL" id="LAVV01014404">
    <property type="protein sequence ID" value="KNZ44786.1"/>
    <property type="molecule type" value="Genomic_DNA"/>
</dbReference>
<dbReference type="VEuPathDB" id="FungiDB:VP01_881g4"/>
<gene>
    <name evidence="2" type="ORF">VP01_881g4</name>
</gene>
<protein>
    <submittedName>
        <fullName evidence="2">Uncharacterized protein</fullName>
    </submittedName>
</protein>
<evidence type="ECO:0000313" key="2">
    <source>
        <dbReference type="EMBL" id="KNZ44786.1"/>
    </source>
</evidence>
<feature type="compositionally biased region" description="Polar residues" evidence="1">
    <location>
        <begin position="73"/>
        <end position="111"/>
    </location>
</feature>
<evidence type="ECO:0000313" key="3">
    <source>
        <dbReference type="Proteomes" id="UP000037035"/>
    </source>
</evidence>